<dbReference type="Proteomes" id="UP001381693">
    <property type="component" value="Unassembled WGS sequence"/>
</dbReference>
<comment type="caution">
    <text evidence="1">The sequence shown here is derived from an EMBL/GenBank/DDBJ whole genome shotgun (WGS) entry which is preliminary data.</text>
</comment>
<accession>A0AAN8WML9</accession>
<evidence type="ECO:0000313" key="1">
    <source>
        <dbReference type="EMBL" id="KAK7065758.1"/>
    </source>
</evidence>
<keyword evidence="2" id="KW-1185">Reference proteome</keyword>
<name>A0AAN8WML9_HALRR</name>
<organism evidence="1 2">
    <name type="scientific">Halocaridina rubra</name>
    <name type="common">Hawaiian red shrimp</name>
    <dbReference type="NCBI Taxonomy" id="373956"/>
    <lineage>
        <taxon>Eukaryota</taxon>
        <taxon>Metazoa</taxon>
        <taxon>Ecdysozoa</taxon>
        <taxon>Arthropoda</taxon>
        <taxon>Crustacea</taxon>
        <taxon>Multicrustacea</taxon>
        <taxon>Malacostraca</taxon>
        <taxon>Eumalacostraca</taxon>
        <taxon>Eucarida</taxon>
        <taxon>Decapoda</taxon>
        <taxon>Pleocyemata</taxon>
        <taxon>Caridea</taxon>
        <taxon>Atyoidea</taxon>
        <taxon>Atyidae</taxon>
        <taxon>Halocaridina</taxon>
    </lineage>
</organism>
<evidence type="ECO:0000313" key="2">
    <source>
        <dbReference type="Proteomes" id="UP001381693"/>
    </source>
</evidence>
<gene>
    <name evidence="1" type="ORF">SK128_021648</name>
</gene>
<reference evidence="1 2" key="1">
    <citation type="submission" date="2023-11" db="EMBL/GenBank/DDBJ databases">
        <title>Halocaridina rubra genome assembly.</title>
        <authorList>
            <person name="Smith C."/>
        </authorList>
    </citation>
    <scope>NUCLEOTIDE SEQUENCE [LARGE SCALE GENOMIC DNA]</scope>
    <source>
        <strain evidence="1">EP-1</strain>
        <tissue evidence="1">Whole</tissue>
    </source>
</reference>
<dbReference type="EMBL" id="JAXCGZ010019933">
    <property type="protein sequence ID" value="KAK7065758.1"/>
    <property type="molecule type" value="Genomic_DNA"/>
</dbReference>
<feature type="non-terminal residue" evidence="1">
    <location>
        <position position="67"/>
    </location>
</feature>
<sequence>MITLKGFLCSQCPDHDYDLLRPVVMATWQNSFQGKCPDTDAILVEAQAVQESVLIPGTGLYLVYHSS</sequence>
<protein>
    <submittedName>
        <fullName evidence="1">Uncharacterized protein</fullName>
    </submittedName>
</protein>
<proteinExistence type="predicted"/>
<dbReference type="AlphaFoldDB" id="A0AAN8WML9"/>